<keyword evidence="1 3" id="KW-0560">Oxidoreductase</keyword>
<dbReference type="Proteomes" id="UP000193224">
    <property type="component" value="Unassembled WGS sequence"/>
</dbReference>
<dbReference type="SUPFAM" id="SSF51905">
    <property type="entry name" value="FAD/NAD(P)-binding domain"/>
    <property type="match status" value="1"/>
</dbReference>
<dbReference type="GO" id="GO:0005737">
    <property type="term" value="C:cytoplasm"/>
    <property type="evidence" value="ECO:0007669"/>
    <property type="project" value="TreeGrafter"/>
</dbReference>
<evidence type="ECO:0000259" key="2">
    <source>
        <dbReference type="Pfam" id="PF01266"/>
    </source>
</evidence>
<dbReference type="Gene3D" id="3.30.9.10">
    <property type="entry name" value="D-Amino Acid Oxidase, subunit A, domain 2"/>
    <property type="match status" value="1"/>
</dbReference>
<feature type="domain" description="FAD dependent oxidoreductase" evidence="2">
    <location>
        <begin position="35"/>
        <end position="397"/>
    </location>
</feature>
<protein>
    <submittedName>
        <fullName evidence="3">Gamma-glutamylputrescine oxidoreductase</fullName>
        <ecNumber evidence="3">1.4.3.-</ecNumber>
    </submittedName>
</protein>
<gene>
    <name evidence="3" type="primary">puuB_3</name>
    <name evidence="3" type="ORF">ROA7745_02119</name>
</gene>
<evidence type="ECO:0000313" key="4">
    <source>
        <dbReference type="Proteomes" id="UP000193224"/>
    </source>
</evidence>
<proteinExistence type="predicted"/>
<evidence type="ECO:0000313" key="3">
    <source>
        <dbReference type="EMBL" id="SMC12295.1"/>
    </source>
</evidence>
<organism evidence="3 4">
    <name type="scientific">Roseovarius aestuarii</name>
    <dbReference type="NCBI Taxonomy" id="475083"/>
    <lineage>
        <taxon>Bacteria</taxon>
        <taxon>Pseudomonadati</taxon>
        <taxon>Pseudomonadota</taxon>
        <taxon>Alphaproteobacteria</taxon>
        <taxon>Rhodobacterales</taxon>
        <taxon>Roseobacteraceae</taxon>
        <taxon>Roseovarius</taxon>
    </lineage>
</organism>
<dbReference type="EC" id="1.4.3.-" evidence="3"/>
<dbReference type="RefSeq" id="WP_085800258.1">
    <property type="nucleotide sequence ID" value="NZ_FWXB01000007.1"/>
</dbReference>
<dbReference type="GO" id="GO:0016491">
    <property type="term" value="F:oxidoreductase activity"/>
    <property type="evidence" value="ECO:0007669"/>
    <property type="project" value="UniProtKB-KW"/>
</dbReference>
<name>A0A1X7BRQ9_9RHOB</name>
<dbReference type="PANTHER" id="PTHR13847:SF281">
    <property type="entry name" value="FAD DEPENDENT OXIDOREDUCTASE DOMAIN-CONTAINING PROTEIN"/>
    <property type="match status" value="1"/>
</dbReference>
<dbReference type="PANTHER" id="PTHR13847">
    <property type="entry name" value="SARCOSINE DEHYDROGENASE-RELATED"/>
    <property type="match status" value="1"/>
</dbReference>
<dbReference type="InterPro" id="IPR036188">
    <property type="entry name" value="FAD/NAD-bd_sf"/>
</dbReference>
<reference evidence="3 4" key="1">
    <citation type="submission" date="2017-03" db="EMBL/GenBank/DDBJ databases">
        <authorList>
            <person name="Afonso C.L."/>
            <person name="Miller P.J."/>
            <person name="Scott M.A."/>
            <person name="Spackman E."/>
            <person name="Goraichik I."/>
            <person name="Dimitrov K.M."/>
            <person name="Suarez D.L."/>
            <person name="Swayne D.E."/>
        </authorList>
    </citation>
    <scope>NUCLEOTIDE SEQUENCE [LARGE SCALE GENOMIC DNA]</scope>
    <source>
        <strain evidence="3 4">CECT 7745</strain>
    </source>
</reference>
<dbReference type="EMBL" id="FWXB01000007">
    <property type="protein sequence ID" value="SMC12295.1"/>
    <property type="molecule type" value="Genomic_DNA"/>
</dbReference>
<sequence>MKVNRLPVDTGISGWNAILPTPDAPDELSDNITADWLVIGGGFAGLSAVRRLSILHPGDRIVLLEAKRIADGPAGRNTGFMIDLPHHLTSVGYGGQMERDRKDAAANRAAIEFAAEMAAEFNLSQEAFDRPGKINAAASDHGHAHNLEYSQHLTNLGEVHEMLDASQMRAITGSDYYQSGLVTPGAGLVQPALYVRNVAKGLKSNSVSIYENAPVIRLQRDRDWTAVTPLGSVSAPKVILAVNGHANSFGHFKSRLMHIHLYGSMTRALTADEVRRLGGDRRWGLTPADPMGSTVRRISGTGGDRIIMRNRFSYDPSMQVSKAKVGRMARDHENSFAARFPMLKDVEMEFSWGGRLCLSRNGAPALGEVEEGLYSACCQNGLGVAKGTLHGMLMADLASDVSSELLDQVMDQPQPARLPPEPFATLGAKAVLRWSEYKAGREI</sequence>
<dbReference type="AlphaFoldDB" id="A0A1X7BRQ9"/>
<evidence type="ECO:0000256" key="1">
    <source>
        <dbReference type="ARBA" id="ARBA00023002"/>
    </source>
</evidence>
<keyword evidence="4" id="KW-1185">Reference proteome</keyword>
<dbReference type="Pfam" id="PF01266">
    <property type="entry name" value="DAO"/>
    <property type="match status" value="1"/>
</dbReference>
<dbReference type="InterPro" id="IPR006076">
    <property type="entry name" value="FAD-dep_OxRdtase"/>
</dbReference>
<dbReference type="OrthoDB" id="311718at2"/>
<accession>A0A1X7BRQ9</accession>
<dbReference type="Gene3D" id="3.50.50.60">
    <property type="entry name" value="FAD/NAD(P)-binding domain"/>
    <property type="match status" value="1"/>
</dbReference>